<dbReference type="CDD" id="cd22157">
    <property type="entry name" value="F-box_AtFBW1-like"/>
    <property type="match status" value="1"/>
</dbReference>
<dbReference type="InterPro" id="IPR017451">
    <property type="entry name" value="F-box-assoc_interact_dom"/>
</dbReference>
<comment type="caution">
    <text evidence="2">The sequence shown here is derived from an EMBL/GenBank/DDBJ whole genome shotgun (WGS) entry which is preliminary data.</text>
</comment>
<keyword evidence="3" id="KW-1185">Reference proteome</keyword>
<dbReference type="SUPFAM" id="SSF81383">
    <property type="entry name" value="F-box domain"/>
    <property type="match status" value="1"/>
</dbReference>
<sequence>MSSSLPLDILMEILRRLPVSSLLRFRCASQAWRSLIASSYLVKIHLARSIEENNLMIILMEKELVGDRLDSFIESAHIYAVDDDKDNGLVQIKQRFQPFESCRNRATRVHGSCNGVVLCSDCFCEQPYMIGSPLSGYCKCETPLKIWNPLTEKCYTLPPRSATIVRSRTTIHGSYFYYDASSNSHKLLAKVPDPVHDTWHLKLYNLETDRLTTVYSLAQHVPSVPKECVLVSGSVLCWTARVSGCEGDLFAFDLRTEEYYGLPLPDVSYYMAFWEVVGVFDGCLTVSCFFLEDEHMDKFAYEIWMMEEFGVRESWTKLLSFKKDYSMHDLHDPHPLAYSKKRDKVLLECGGSYSKLFWYDLNQKKLVEVEFPSVHRRSYYPAKVCVASMVDFQSN</sequence>
<dbReference type="Pfam" id="PF08268">
    <property type="entry name" value="FBA_3"/>
    <property type="match status" value="1"/>
</dbReference>
<proteinExistence type="predicted"/>
<gene>
    <name evidence="2" type="ORF">Tsubulata_037399</name>
</gene>
<evidence type="ECO:0000259" key="1">
    <source>
        <dbReference type="PROSITE" id="PS50181"/>
    </source>
</evidence>
<dbReference type="SMART" id="SM00256">
    <property type="entry name" value="FBOX"/>
    <property type="match status" value="1"/>
</dbReference>
<reference evidence="2" key="2">
    <citation type="journal article" date="2023" name="Plants (Basel)">
        <title>Annotation of the Turnera subulata (Passifloraceae) Draft Genome Reveals the S-Locus Evolved after the Divergence of Turneroideae from Passifloroideae in a Stepwise Manner.</title>
        <authorList>
            <person name="Henning P.M."/>
            <person name="Roalson E.H."/>
            <person name="Mir W."/>
            <person name="McCubbin A.G."/>
            <person name="Shore J.S."/>
        </authorList>
    </citation>
    <scope>NUCLEOTIDE SEQUENCE</scope>
    <source>
        <strain evidence="2">F60SS</strain>
    </source>
</reference>
<organism evidence="2 3">
    <name type="scientific">Turnera subulata</name>
    <dbReference type="NCBI Taxonomy" id="218843"/>
    <lineage>
        <taxon>Eukaryota</taxon>
        <taxon>Viridiplantae</taxon>
        <taxon>Streptophyta</taxon>
        <taxon>Embryophyta</taxon>
        <taxon>Tracheophyta</taxon>
        <taxon>Spermatophyta</taxon>
        <taxon>Magnoliopsida</taxon>
        <taxon>eudicotyledons</taxon>
        <taxon>Gunneridae</taxon>
        <taxon>Pentapetalae</taxon>
        <taxon>rosids</taxon>
        <taxon>fabids</taxon>
        <taxon>Malpighiales</taxon>
        <taxon>Passifloraceae</taxon>
        <taxon>Turnera</taxon>
    </lineage>
</organism>
<dbReference type="InterPro" id="IPR036047">
    <property type="entry name" value="F-box-like_dom_sf"/>
</dbReference>
<dbReference type="SUPFAM" id="SSF50965">
    <property type="entry name" value="Galactose oxidase, central domain"/>
    <property type="match status" value="1"/>
</dbReference>
<dbReference type="InterPro" id="IPR050796">
    <property type="entry name" value="SCF_F-box_component"/>
</dbReference>
<dbReference type="EMBL" id="JAKUCV010002570">
    <property type="protein sequence ID" value="KAJ4842162.1"/>
    <property type="molecule type" value="Genomic_DNA"/>
</dbReference>
<dbReference type="Gene3D" id="1.20.1280.50">
    <property type="match status" value="1"/>
</dbReference>
<dbReference type="InterPro" id="IPR011043">
    <property type="entry name" value="Gal_Oxase/kelch_b-propeller"/>
</dbReference>
<protein>
    <recommendedName>
        <fullName evidence="1">F-box domain-containing protein</fullName>
    </recommendedName>
</protein>
<dbReference type="Pfam" id="PF00646">
    <property type="entry name" value="F-box"/>
    <property type="match status" value="1"/>
</dbReference>
<dbReference type="NCBIfam" id="TIGR01640">
    <property type="entry name" value="F_box_assoc_1"/>
    <property type="match status" value="1"/>
</dbReference>
<feature type="domain" description="F-box" evidence="1">
    <location>
        <begin position="1"/>
        <end position="45"/>
    </location>
</feature>
<dbReference type="Proteomes" id="UP001141552">
    <property type="component" value="Unassembled WGS sequence"/>
</dbReference>
<reference evidence="2" key="1">
    <citation type="submission" date="2022-02" db="EMBL/GenBank/DDBJ databases">
        <authorList>
            <person name="Henning P.M."/>
            <person name="McCubbin A.G."/>
            <person name="Shore J.S."/>
        </authorList>
    </citation>
    <scope>NUCLEOTIDE SEQUENCE</scope>
    <source>
        <strain evidence="2">F60SS</strain>
        <tissue evidence="2">Leaves</tissue>
    </source>
</reference>
<accession>A0A9Q0JIA8</accession>
<dbReference type="PROSITE" id="PS50181">
    <property type="entry name" value="FBOX"/>
    <property type="match status" value="1"/>
</dbReference>
<dbReference type="PANTHER" id="PTHR31672">
    <property type="entry name" value="BNACNNG10540D PROTEIN"/>
    <property type="match status" value="1"/>
</dbReference>
<evidence type="ECO:0000313" key="3">
    <source>
        <dbReference type="Proteomes" id="UP001141552"/>
    </source>
</evidence>
<dbReference type="AlphaFoldDB" id="A0A9Q0JIA8"/>
<name>A0A9Q0JIA8_9ROSI</name>
<evidence type="ECO:0000313" key="2">
    <source>
        <dbReference type="EMBL" id="KAJ4842162.1"/>
    </source>
</evidence>
<dbReference type="PANTHER" id="PTHR31672:SF13">
    <property type="entry name" value="F-BOX PROTEIN CPR30-LIKE"/>
    <property type="match status" value="1"/>
</dbReference>
<dbReference type="OrthoDB" id="1299800at2759"/>
<dbReference type="InterPro" id="IPR013187">
    <property type="entry name" value="F-box-assoc_dom_typ3"/>
</dbReference>
<dbReference type="InterPro" id="IPR001810">
    <property type="entry name" value="F-box_dom"/>
</dbReference>